<organism evidence="1 2">
    <name type="scientific">Acinetobacter puyangensis</name>
    <dbReference type="NCBI Taxonomy" id="1096779"/>
    <lineage>
        <taxon>Bacteria</taxon>
        <taxon>Pseudomonadati</taxon>
        <taxon>Pseudomonadota</taxon>
        <taxon>Gammaproteobacteria</taxon>
        <taxon>Moraxellales</taxon>
        <taxon>Moraxellaceae</taxon>
        <taxon>Acinetobacter</taxon>
    </lineage>
</organism>
<dbReference type="AlphaFoldDB" id="A0A240E7I5"/>
<accession>A0A240E7I5</accession>
<gene>
    <name evidence="1" type="ORF">SAMN05421731_103320</name>
</gene>
<evidence type="ECO:0000313" key="1">
    <source>
        <dbReference type="EMBL" id="SNX44582.1"/>
    </source>
</evidence>
<name>A0A240E7I5_9GAMM</name>
<evidence type="ECO:0000313" key="2">
    <source>
        <dbReference type="Proteomes" id="UP000219042"/>
    </source>
</evidence>
<dbReference type="Pfam" id="PF10127">
    <property type="entry name" value="RlaP"/>
    <property type="match status" value="1"/>
</dbReference>
<proteinExistence type="predicted"/>
<reference evidence="2" key="1">
    <citation type="submission" date="2016-09" db="EMBL/GenBank/DDBJ databases">
        <authorList>
            <person name="Varghese N."/>
            <person name="Submissions S."/>
        </authorList>
    </citation>
    <scope>NUCLEOTIDE SEQUENCE [LARGE SCALE GENOMIC DNA]</scope>
    <source>
        <strain evidence="2">ANC 4466</strain>
    </source>
</reference>
<dbReference type="InterPro" id="IPR018775">
    <property type="entry name" value="RlaP"/>
</dbReference>
<sequence length="118" mass="14274">MQTAENFTYKKVFYSIRGLMSAELATQHIMPELLITHLFEQVDQEDPLRHWAEDYLEIKKQQQEKAQLPKNEQQLILNLLNEKIEILSHSIPQKMHQPEQLQQYLTEYSIHLKEYFYK</sequence>
<keyword evidence="2" id="KW-1185">Reference proteome</keyword>
<dbReference type="Proteomes" id="UP000219042">
    <property type="component" value="Unassembled WGS sequence"/>
</dbReference>
<dbReference type="EMBL" id="OANT01000003">
    <property type="protein sequence ID" value="SNX44582.1"/>
    <property type="molecule type" value="Genomic_DNA"/>
</dbReference>
<protein>
    <submittedName>
        <fullName evidence="1">Uncharacterized protein</fullName>
    </submittedName>
</protein>